<dbReference type="OrthoDB" id="7993291at2"/>
<reference evidence="1 2" key="1">
    <citation type="submission" date="2018-05" db="EMBL/GenBank/DDBJ databases">
        <title>Genomic Encyclopedia of Type Strains, Phase IV (KMG-IV): sequencing the most valuable type-strain genomes for metagenomic binning, comparative biology and taxonomic classification.</title>
        <authorList>
            <person name="Goeker M."/>
        </authorList>
    </citation>
    <scope>NUCLEOTIDE SEQUENCE [LARGE SCALE GENOMIC DNA]</scope>
    <source>
        <strain evidence="1 2">DSM 6462</strain>
    </source>
</reference>
<keyword evidence="2" id="KW-1185">Reference proteome</keyword>
<dbReference type="EMBL" id="QJJK01000003">
    <property type="protein sequence ID" value="PXW61490.1"/>
    <property type="molecule type" value="Genomic_DNA"/>
</dbReference>
<protein>
    <submittedName>
        <fullName evidence="1">Uncharacterized protein</fullName>
    </submittedName>
</protein>
<organism evidence="1 2">
    <name type="scientific">Chelatococcus asaccharovorans</name>
    <dbReference type="NCBI Taxonomy" id="28210"/>
    <lineage>
        <taxon>Bacteria</taxon>
        <taxon>Pseudomonadati</taxon>
        <taxon>Pseudomonadota</taxon>
        <taxon>Alphaproteobacteria</taxon>
        <taxon>Hyphomicrobiales</taxon>
        <taxon>Chelatococcaceae</taxon>
        <taxon>Chelatococcus</taxon>
    </lineage>
</organism>
<evidence type="ECO:0000313" key="2">
    <source>
        <dbReference type="Proteomes" id="UP000248021"/>
    </source>
</evidence>
<gene>
    <name evidence="1" type="ORF">C7450_1035</name>
</gene>
<name>A0A2V3UN04_9HYPH</name>
<proteinExistence type="predicted"/>
<dbReference type="RefSeq" id="WP_110373803.1">
    <property type="nucleotide sequence ID" value="NZ_JAHBRY010000001.1"/>
</dbReference>
<evidence type="ECO:0000313" key="1">
    <source>
        <dbReference type="EMBL" id="PXW61490.1"/>
    </source>
</evidence>
<dbReference type="AlphaFoldDB" id="A0A2V3UN04"/>
<sequence length="103" mass="11601">MIVAHKLSDFPWVWVRIGCDACNRSGKYRLARLAERFGAEIPLDDLVRELSLDCPRRRMGTMKRSRYNGEPCFACLIDLYKPPGPPDIPPAMVQLRLVAGGKG</sequence>
<dbReference type="Proteomes" id="UP000248021">
    <property type="component" value="Unassembled WGS sequence"/>
</dbReference>
<accession>A0A2V3UN04</accession>
<comment type="caution">
    <text evidence="1">The sequence shown here is derived from an EMBL/GenBank/DDBJ whole genome shotgun (WGS) entry which is preliminary data.</text>
</comment>